<dbReference type="PANTHER" id="PTHR15377:SF3">
    <property type="entry name" value="WW DOMAIN-CONTAINING PROTEIN"/>
    <property type="match status" value="1"/>
</dbReference>
<feature type="compositionally biased region" description="Basic and acidic residues" evidence="2">
    <location>
        <begin position="108"/>
        <end position="117"/>
    </location>
</feature>
<dbReference type="PROSITE" id="PS51676">
    <property type="entry name" value="FF"/>
    <property type="match status" value="2"/>
</dbReference>
<dbReference type="InterPro" id="IPR001202">
    <property type="entry name" value="WW_dom"/>
</dbReference>
<feature type="compositionally biased region" description="Basic and acidic residues" evidence="2">
    <location>
        <begin position="198"/>
        <end position="226"/>
    </location>
</feature>
<dbReference type="CDD" id="cd00201">
    <property type="entry name" value="WW"/>
    <property type="match status" value="1"/>
</dbReference>
<feature type="compositionally biased region" description="Basic and acidic residues" evidence="2">
    <location>
        <begin position="149"/>
        <end position="158"/>
    </location>
</feature>
<dbReference type="Gene3D" id="1.10.10.440">
    <property type="entry name" value="FF domain"/>
    <property type="match status" value="5"/>
</dbReference>
<keyword evidence="1" id="KW-0677">Repeat</keyword>
<dbReference type="PROSITE" id="PS01159">
    <property type="entry name" value="WW_DOMAIN_1"/>
    <property type="match status" value="1"/>
</dbReference>
<evidence type="ECO:0000259" key="4">
    <source>
        <dbReference type="PROSITE" id="PS51676"/>
    </source>
</evidence>
<dbReference type="InterPro" id="IPR002713">
    <property type="entry name" value="FF_domain"/>
</dbReference>
<dbReference type="GO" id="GO:0003712">
    <property type="term" value="F:transcription coregulator activity"/>
    <property type="evidence" value="ECO:0007669"/>
    <property type="project" value="TreeGrafter"/>
</dbReference>
<keyword evidence="6" id="KW-1185">Reference proteome</keyword>
<feature type="compositionally biased region" description="Acidic residues" evidence="2">
    <location>
        <begin position="172"/>
        <end position="186"/>
    </location>
</feature>
<evidence type="ECO:0000256" key="2">
    <source>
        <dbReference type="SAM" id="MobiDB-lite"/>
    </source>
</evidence>
<feature type="region of interest" description="Disordered" evidence="2">
    <location>
        <begin position="428"/>
        <end position="476"/>
    </location>
</feature>
<evidence type="ECO:0000313" key="5">
    <source>
        <dbReference type="EMBL" id="KAK7049537.1"/>
    </source>
</evidence>
<dbReference type="AlphaFoldDB" id="A0AAW0DDB9"/>
<feature type="domain" description="FF" evidence="4">
    <location>
        <begin position="237"/>
        <end position="293"/>
    </location>
</feature>
<dbReference type="InterPro" id="IPR036517">
    <property type="entry name" value="FF_domain_sf"/>
</dbReference>
<feature type="region of interest" description="Disordered" evidence="2">
    <location>
        <begin position="636"/>
        <end position="662"/>
    </location>
</feature>
<dbReference type="SUPFAM" id="SSF81698">
    <property type="entry name" value="FF domain"/>
    <property type="match status" value="4"/>
</dbReference>
<proteinExistence type="predicted"/>
<feature type="compositionally biased region" description="Basic and acidic residues" evidence="2">
    <location>
        <begin position="128"/>
        <end position="142"/>
    </location>
</feature>
<accession>A0AAW0DDB9</accession>
<gene>
    <name evidence="5" type="ORF">VNI00_005568</name>
</gene>
<feature type="compositionally biased region" description="Basic and acidic residues" evidence="2">
    <location>
        <begin position="451"/>
        <end position="476"/>
    </location>
</feature>
<evidence type="ECO:0000259" key="3">
    <source>
        <dbReference type="PROSITE" id="PS50020"/>
    </source>
</evidence>
<feature type="domain" description="WW" evidence="3">
    <location>
        <begin position="10"/>
        <end position="43"/>
    </location>
</feature>
<comment type="caution">
    <text evidence="5">The sequence shown here is derived from an EMBL/GenBank/DDBJ whole genome shotgun (WGS) entry which is preliminary data.</text>
</comment>
<protein>
    <recommendedName>
        <fullName evidence="7">Transcription elongation regulator 1</fullName>
    </recommendedName>
</protein>
<dbReference type="PROSITE" id="PS50020">
    <property type="entry name" value="WW_DOMAIN_2"/>
    <property type="match status" value="2"/>
</dbReference>
<sequence length="734" mass="84154">MSAPPFVQPAPLPPPWTQHTAPTGQIYYFNPHTNESTYVRPVPSFLGQNIPQLQKKKKDKPLVKTQVPGTDWLRVKTTEGRVFYSHKLKKESVWTVPEDIREAVEELERQEKEKAEQLDSGNLAETARTAEEEQKLEVERIKSQVQSELAKRKAEQDTKGAPASKKARIEDEKDEDEDEDEAEEEWQREAAAQLAAEAEEHERAKAEAKKAEAEEKRRIAEEEEEKRKEMEAYASQYSLEEGKALFKTLLREKDINPLHPWDTSLPKFVNDKRYSLLPTVSARKEAFDEYCRERARELRQQNVKKEKVSTPQEDFDNLLASEVKSTRTSWTDFRRTWKKDRRFYGWGRDDREREKRFRDFIKDLSHKKKAAAEKAEADFFALLKEKAVIPEGALWKDVKKDLISDPRYDAVGSSSLREELFNTFVKAKSGSPAQATKTEASAAGGDAVAQQDKEDREERRKRAVREREEKVRAERDRLEASIGRSKLDLNKEEGELAFKSLLTDAIRDPQTSWEAALPQLQTDPRFRDLPLPLNQQLHLFHTHVGHLRSKHLNNLHALFESHAPTLATPFKDLPLASLMNALPVVKLGFSVDDLEHEFSRWQRERNQRARTAFDEMLRENSFVSFWGKLGKIGGEGVDGGVKRDEDDGDEGEGGGGNVDMKSLAKNVTAEEITKVLKVNGSSYSASESTHRNQNDRRYIMFDHVPEQREKWVRDYLSQLSAPELSVHVPSSGAS</sequence>
<dbReference type="Proteomes" id="UP001383192">
    <property type="component" value="Unassembled WGS sequence"/>
</dbReference>
<dbReference type="GO" id="GO:0005634">
    <property type="term" value="C:nucleus"/>
    <property type="evidence" value="ECO:0007669"/>
    <property type="project" value="TreeGrafter"/>
</dbReference>
<dbReference type="Pfam" id="PF01846">
    <property type="entry name" value="FF"/>
    <property type="match status" value="3"/>
</dbReference>
<dbReference type="PANTHER" id="PTHR15377">
    <property type="entry name" value="TRANSCRIPTION ELONGATION REGULATOR 1"/>
    <property type="match status" value="1"/>
</dbReference>
<dbReference type="EMBL" id="JAYKXP010000016">
    <property type="protein sequence ID" value="KAK7049537.1"/>
    <property type="molecule type" value="Genomic_DNA"/>
</dbReference>
<dbReference type="InterPro" id="IPR036020">
    <property type="entry name" value="WW_dom_sf"/>
</dbReference>
<name>A0AAW0DDB9_9AGAR</name>
<feature type="region of interest" description="Disordered" evidence="2">
    <location>
        <begin position="108"/>
        <end position="226"/>
    </location>
</feature>
<evidence type="ECO:0008006" key="7">
    <source>
        <dbReference type="Google" id="ProtNLM"/>
    </source>
</evidence>
<reference evidence="5 6" key="1">
    <citation type="submission" date="2024-01" db="EMBL/GenBank/DDBJ databases">
        <title>A draft genome for a cacao thread blight-causing isolate of Paramarasmius palmivorus.</title>
        <authorList>
            <person name="Baruah I.K."/>
            <person name="Bukari Y."/>
            <person name="Amoako-Attah I."/>
            <person name="Meinhardt L.W."/>
            <person name="Bailey B.A."/>
            <person name="Cohen S.P."/>
        </authorList>
    </citation>
    <scope>NUCLEOTIDE SEQUENCE [LARGE SCALE GENOMIC DNA]</scope>
    <source>
        <strain evidence="5 6">GH-12</strain>
    </source>
</reference>
<dbReference type="GO" id="GO:0070063">
    <property type="term" value="F:RNA polymerase binding"/>
    <property type="evidence" value="ECO:0007669"/>
    <property type="project" value="InterPro"/>
</dbReference>
<feature type="domain" description="FF" evidence="4">
    <location>
        <begin position="369"/>
        <end position="427"/>
    </location>
</feature>
<dbReference type="Pfam" id="PF00397">
    <property type="entry name" value="WW"/>
    <property type="match status" value="1"/>
</dbReference>
<dbReference type="SMART" id="SM00456">
    <property type="entry name" value="WW"/>
    <property type="match status" value="2"/>
</dbReference>
<dbReference type="InterPro" id="IPR045148">
    <property type="entry name" value="TCRG1-like"/>
</dbReference>
<feature type="domain" description="WW" evidence="3">
    <location>
        <begin position="72"/>
        <end position="99"/>
    </location>
</feature>
<evidence type="ECO:0000313" key="6">
    <source>
        <dbReference type="Proteomes" id="UP001383192"/>
    </source>
</evidence>
<evidence type="ECO:0000256" key="1">
    <source>
        <dbReference type="ARBA" id="ARBA00022737"/>
    </source>
</evidence>
<dbReference type="SUPFAM" id="SSF51045">
    <property type="entry name" value="WW domain"/>
    <property type="match status" value="2"/>
</dbReference>
<dbReference type="Gene3D" id="2.20.70.10">
    <property type="match status" value="2"/>
</dbReference>
<organism evidence="5 6">
    <name type="scientific">Paramarasmius palmivorus</name>
    <dbReference type="NCBI Taxonomy" id="297713"/>
    <lineage>
        <taxon>Eukaryota</taxon>
        <taxon>Fungi</taxon>
        <taxon>Dikarya</taxon>
        <taxon>Basidiomycota</taxon>
        <taxon>Agaricomycotina</taxon>
        <taxon>Agaricomycetes</taxon>
        <taxon>Agaricomycetidae</taxon>
        <taxon>Agaricales</taxon>
        <taxon>Marasmiineae</taxon>
        <taxon>Marasmiaceae</taxon>
        <taxon>Paramarasmius</taxon>
    </lineage>
</organism>
<dbReference type="SMART" id="SM00441">
    <property type="entry name" value="FF"/>
    <property type="match status" value="4"/>
</dbReference>